<gene>
    <name evidence="2" type="ORF">N0F65_011123</name>
</gene>
<protein>
    <submittedName>
        <fullName evidence="2">Uncharacterized protein</fullName>
    </submittedName>
</protein>
<dbReference type="AlphaFoldDB" id="A0AAV2ZFE8"/>
<keyword evidence="1" id="KW-0812">Transmembrane</keyword>
<organism evidence="2 3">
    <name type="scientific">Lagenidium giganteum</name>
    <dbReference type="NCBI Taxonomy" id="4803"/>
    <lineage>
        <taxon>Eukaryota</taxon>
        <taxon>Sar</taxon>
        <taxon>Stramenopiles</taxon>
        <taxon>Oomycota</taxon>
        <taxon>Peronosporomycetes</taxon>
        <taxon>Pythiales</taxon>
        <taxon>Pythiaceae</taxon>
    </lineage>
</organism>
<name>A0AAV2ZFE8_9STRA</name>
<reference evidence="2" key="1">
    <citation type="submission" date="2022-11" db="EMBL/GenBank/DDBJ databases">
        <authorList>
            <person name="Morgan W.R."/>
            <person name="Tartar A."/>
        </authorList>
    </citation>
    <scope>NUCLEOTIDE SEQUENCE</scope>
    <source>
        <strain evidence="2">ARSEF 373</strain>
    </source>
</reference>
<feature type="transmembrane region" description="Helical" evidence="1">
    <location>
        <begin position="585"/>
        <end position="608"/>
    </location>
</feature>
<accession>A0AAV2ZFE8</accession>
<evidence type="ECO:0000313" key="2">
    <source>
        <dbReference type="EMBL" id="DBA04575.1"/>
    </source>
</evidence>
<keyword evidence="1" id="KW-0472">Membrane</keyword>
<dbReference type="Proteomes" id="UP001146120">
    <property type="component" value="Unassembled WGS sequence"/>
</dbReference>
<keyword evidence="1" id="KW-1133">Transmembrane helix</keyword>
<evidence type="ECO:0000313" key="3">
    <source>
        <dbReference type="Proteomes" id="UP001146120"/>
    </source>
</evidence>
<feature type="transmembrane region" description="Helical" evidence="1">
    <location>
        <begin position="521"/>
        <end position="542"/>
    </location>
</feature>
<evidence type="ECO:0000256" key="1">
    <source>
        <dbReference type="SAM" id="Phobius"/>
    </source>
</evidence>
<comment type="caution">
    <text evidence="2">The sequence shown here is derived from an EMBL/GenBank/DDBJ whole genome shotgun (WGS) entry which is preliminary data.</text>
</comment>
<sequence length="826" mass="94723">MDDNVRRALPARAVIHAWSTSRHNLELDEPFQLRRPEHDIDQWVPFSWVRCVFSLVSLVLLVSDVPRSGLKTINFSDLFPTVAPDTVINYGPFNYNVVQLVNQSGDVVAVANGTTVDTVSLWPYQYDTLSIPFRALAQHLNVSQCPTCVLYDRACPNRSLTSSMALQVVDSVLDATQQAYFDTKEQRRVPLEFFTVSKWVDRLHHVLYQWIGVVYKDRHKHYVQYLDTTETLQLDLCQTAGTRRGRGRRPRIPIFCSLMVPWQLPHPLSAARSSSGRYRVWEHVAIRLSMLRASYPGLEFDVTTLFTHFAYTSSPMMQGIRAPFQAYFSSEQQSLTDWIRGRQCRNATPANNPCKTILLDDYRYERMVTEHNPNELYLLSATLRCLAQGYVWLRVLLLWSGCFYARSVERQYQSAGLCERVAVAWWTFFRIPAHIVTYGSWLPVFAYAFAHYIDCDVFHVLYYCLWSNSNCDDHFNLYNYLHFMVVQMRNVWVAGAFVLLLSVLQVTLLQPRHVRTLHTQGLLGVRGYVISVTSALTVFAQLPSKSFRDSRVIGIEIVPRVPFGYQPRMPRSSETPTEFGFRYELSILAASLAVIMSLACAWTVLIFLKRTILGHPHTRMGLMVARSYFVPLSVQTITPVTSMAIFWKVGPPHLEMFSSDMLEAMRRARVVGPIRSVLPRHSSMILSVRHAAHRFSSMRVAPMPASSGCAMCKQTKVAYWQVSQGCVQHDTIIDVPSRLPRTSSILRLMNIVAMTDPLELFRLIRGDHILYLCRLPELTRTYVSKYELPLSLDEYLMYVDNSCRQGETVDVVRSKILPWSLLIECG</sequence>
<reference evidence="2" key="2">
    <citation type="journal article" date="2023" name="Microbiol Resour">
        <title>Decontamination and Annotation of the Draft Genome Sequence of the Oomycete Lagenidium giganteum ARSEF 373.</title>
        <authorList>
            <person name="Morgan W.R."/>
            <person name="Tartar A."/>
        </authorList>
    </citation>
    <scope>NUCLEOTIDE SEQUENCE</scope>
    <source>
        <strain evidence="2">ARSEF 373</strain>
    </source>
</reference>
<proteinExistence type="predicted"/>
<keyword evidence="3" id="KW-1185">Reference proteome</keyword>
<feature type="transmembrane region" description="Helical" evidence="1">
    <location>
        <begin position="628"/>
        <end position="647"/>
    </location>
</feature>
<feature type="transmembrane region" description="Helical" evidence="1">
    <location>
        <begin position="491"/>
        <end position="509"/>
    </location>
</feature>
<dbReference type="EMBL" id="DAKRPA010000007">
    <property type="protein sequence ID" value="DBA04575.1"/>
    <property type="molecule type" value="Genomic_DNA"/>
</dbReference>